<dbReference type="PANTHER" id="PTHR33264">
    <property type="entry name" value="EXPRESSED PROTEIN"/>
    <property type="match status" value="1"/>
</dbReference>
<evidence type="ECO:0000256" key="1">
    <source>
        <dbReference type="SAM" id="Phobius"/>
    </source>
</evidence>
<dbReference type="Proteomes" id="UP000325577">
    <property type="component" value="Linkage Group LG2"/>
</dbReference>
<keyword evidence="1" id="KW-1133">Transmembrane helix</keyword>
<keyword evidence="1" id="KW-0472">Membrane</keyword>
<gene>
    <name evidence="2" type="ORF">F0562_004940</name>
</gene>
<keyword evidence="1" id="KW-0812">Transmembrane</keyword>
<name>A0A5J5AMD5_9ASTE</name>
<dbReference type="EMBL" id="CM018043">
    <property type="protein sequence ID" value="KAA8530231.1"/>
    <property type="molecule type" value="Genomic_DNA"/>
</dbReference>
<dbReference type="OrthoDB" id="689054at2759"/>
<proteinExistence type="predicted"/>
<sequence length="194" mass="21877">MKENTPRFPRKDRFEASKRGSARKEHRWLVEENGDLIECSGKYCRSCTAGLIADCVALCCCPCAVVNFLALAFVKAPWMMGRKCLGLGKKKGRGLEKKRKCERIESDWVEDSDGNSRRERVEEGTLEIVTGFEDAEEKDNLSARFEAETVWLELYQLGHLGFGRVSFTGIQSQAVSGEQWVNERIRGLCVFNGG</sequence>
<keyword evidence="3" id="KW-1185">Reference proteome</keyword>
<reference evidence="2 3" key="1">
    <citation type="submission" date="2019-09" db="EMBL/GenBank/DDBJ databases">
        <title>A chromosome-level genome assembly of the Chinese tupelo Nyssa sinensis.</title>
        <authorList>
            <person name="Yang X."/>
            <person name="Kang M."/>
            <person name="Yang Y."/>
            <person name="Xiong H."/>
            <person name="Wang M."/>
            <person name="Zhang Z."/>
            <person name="Wang Z."/>
            <person name="Wu H."/>
            <person name="Ma T."/>
            <person name="Liu J."/>
            <person name="Xi Z."/>
        </authorList>
    </citation>
    <scope>NUCLEOTIDE SEQUENCE [LARGE SCALE GENOMIC DNA]</scope>
    <source>
        <strain evidence="2">J267</strain>
        <tissue evidence="2">Leaf</tissue>
    </source>
</reference>
<accession>A0A5J5AMD5</accession>
<dbReference type="PANTHER" id="PTHR33264:SF6">
    <property type="entry name" value="OS01G0638800 PROTEIN"/>
    <property type="match status" value="1"/>
</dbReference>
<dbReference type="AlphaFoldDB" id="A0A5J5AMD5"/>
<feature type="transmembrane region" description="Helical" evidence="1">
    <location>
        <begin position="51"/>
        <end position="74"/>
    </location>
</feature>
<evidence type="ECO:0000313" key="2">
    <source>
        <dbReference type="EMBL" id="KAA8530231.1"/>
    </source>
</evidence>
<evidence type="ECO:0000313" key="3">
    <source>
        <dbReference type="Proteomes" id="UP000325577"/>
    </source>
</evidence>
<protein>
    <submittedName>
        <fullName evidence="2">Uncharacterized protein</fullName>
    </submittedName>
</protein>
<organism evidence="2 3">
    <name type="scientific">Nyssa sinensis</name>
    <dbReference type="NCBI Taxonomy" id="561372"/>
    <lineage>
        <taxon>Eukaryota</taxon>
        <taxon>Viridiplantae</taxon>
        <taxon>Streptophyta</taxon>
        <taxon>Embryophyta</taxon>
        <taxon>Tracheophyta</taxon>
        <taxon>Spermatophyta</taxon>
        <taxon>Magnoliopsida</taxon>
        <taxon>eudicotyledons</taxon>
        <taxon>Gunneridae</taxon>
        <taxon>Pentapetalae</taxon>
        <taxon>asterids</taxon>
        <taxon>Cornales</taxon>
        <taxon>Nyssaceae</taxon>
        <taxon>Nyssa</taxon>
    </lineage>
</organism>